<dbReference type="Pfam" id="PF00581">
    <property type="entry name" value="Rhodanese"/>
    <property type="match status" value="1"/>
</dbReference>
<dbReference type="EMBL" id="FPHN01000194">
    <property type="protein sequence ID" value="SFV65774.1"/>
    <property type="molecule type" value="Genomic_DNA"/>
</dbReference>
<dbReference type="InterPro" id="IPR001763">
    <property type="entry name" value="Rhodanese-like_dom"/>
</dbReference>
<dbReference type="Gene3D" id="3.40.250.10">
    <property type="entry name" value="Rhodanese-like domain"/>
    <property type="match status" value="1"/>
</dbReference>
<evidence type="ECO:0000313" key="2">
    <source>
        <dbReference type="EMBL" id="SFV65774.1"/>
    </source>
</evidence>
<dbReference type="SUPFAM" id="SSF52821">
    <property type="entry name" value="Rhodanese/Cell cycle control phosphatase"/>
    <property type="match status" value="1"/>
</dbReference>
<reference evidence="2" key="1">
    <citation type="submission" date="2016-10" db="EMBL/GenBank/DDBJ databases">
        <authorList>
            <person name="de Groot N.N."/>
        </authorList>
    </citation>
    <scope>NUCLEOTIDE SEQUENCE</scope>
</reference>
<accession>A0A1W1CJ31</accession>
<dbReference type="AlphaFoldDB" id="A0A1W1CJ31"/>
<proteinExistence type="predicted"/>
<dbReference type="PROSITE" id="PS50206">
    <property type="entry name" value="RHODANESE_3"/>
    <property type="match status" value="1"/>
</dbReference>
<name>A0A1W1CJ31_9ZZZZ</name>
<gene>
    <name evidence="2" type="ORF">MNB_SV-14-773</name>
</gene>
<organism evidence="2">
    <name type="scientific">hydrothermal vent metagenome</name>
    <dbReference type="NCBI Taxonomy" id="652676"/>
    <lineage>
        <taxon>unclassified sequences</taxon>
        <taxon>metagenomes</taxon>
        <taxon>ecological metagenomes</taxon>
    </lineage>
</organism>
<sequence>MKRLLILSLLTGFVLAQTPKKDDYLVGITAKLSHIITSDSGQKVKIERIQDVGNILTDDFTKTSRSCPPFCIQPTKVDKRIKNIGELELIKFIDTKISSNRGVLIDTRLKSWFELETIPSAINLPFTVVENASKEKMATIFKIFGMKIKKDGSWDFSKVKELAIFDNGVWCAQASHFIPNILKYGYPSDKIYYYREGLQGWKLLGLTTLVHKEIVKK</sequence>
<evidence type="ECO:0000259" key="1">
    <source>
        <dbReference type="PROSITE" id="PS50206"/>
    </source>
</evidence>
<protein>
    <recommendedName>
        <fullName evidence="1">Rhodanese domain-containing protein</fullName>
    </recommendedName>
</protein>
<dbReference type="InterPro" id="IPR036873">
    <property type="entry name" value="Rhodanese-like_dom_sf"/>
</dbReference>
<feature type="domain" description="Rhodanese" evidence="1">
    <location>
        <begin position="98"/>
        <end position="210"/>
    </location>
</feature>